<accession>A0AAN9EMP6</accession>
<name>A0AAN9EMP6_CROPI</name>
<evidence type="ECO:0000313" key="2">
    <source>
        <dbReference type="EMBL" id="KAK7259220.1"/>
    </source>
</evidence>
<keyword evidence="3" id="KW-1185">Reference proteome</keyword>
<gene>
    <name evidence="2" type="ORF">RIF29_24820</name>
</gene>
<dbReference type="Proteomes" id="UP001372338">
    <property type="component" value="Unassembled WGS sequence"/>
</dbReference>
<reference evidence="2 3" key="1">
    <citation type="submission" date="2024-01" db="EMBL/GenBank/DDBJ databases">
        <title>The genomes of 5 underutilized Papilionoideae crops provide insights into root nodulation and disease resistanc.</title>
        <authorList>
            <person name="Yuan L."/>
        </authorList>
    </citation>
    <scope>NUCLEOTIDE SEQUENCE [LARGE SCALE GENOMIC DNA]</scope>
    <source>
        <strain evidence="2">ZHUSHIDOU_FW_LH</strain>
        <tissue evidence="2">Leaf</tissue>
    </source>
</reference>
<evidence type="ECO:0000256" key="1">
    <source>
        <dbReference type="SAM" id="MobiDB-lite"/>
    </source>
</evidence>
<comment type="caution">
    <text evidence="2">The sequence shown here is derived from an EMBL/GenBank/DDBJ whole genome shotgun (WGS) entry which is preliminary data.</text>
</comment>
<sequence length="107" mass="11302">MSTVLEVQSSATVVVEKVGVEMVVETPVEDAMPAKETKKDSVDATVNEAELEENLHDKGMGKGSGSKKGVEASVDMVDTTSRGCSHEGRKDGDIDMDASQMLLDSGQ</sequence>
<dbReference type="EMBL" id="JAYWIO010000005">
    <property type="protein sequence ID" value="KAK7259220.1"/>
    <property type="molecule type" value="Genomic_DNA"/>
</dbReference>
<evidence type="ECO:0000313" key="3">
    <source>
        <dbReference type="Proteomes" id="UP001372338"/>
    </source>
</evidence>
<dbReference type="AlphaFoldDB" id="A0AAN9EMP6"/>
<feature type="compositionally biased region" description="Basic and acidic residues" evidence="1">
    <location>
        <begin position="84"/>
        <end position="93"/>
    </location>
</feature>
<feature type="region of interest" description="Disordered" evidence="1">
    <location>
        <begin position="51"/>
        <end position="107"/>
    </location>
</feature>
<organism evidence="2 3">
    <name type="scientific">Crotalaria pallida</name>
    <name type="common">Smooth rattlebox</name>
    <name type="synonym">Crotalaria striata</name>
    <dbReference type="NCBI Taxonomy" id="3830"/>
    <lineage>
        <taxon>Eukaryota</taxon>
        <taxon>Viridiplantae</taxon>
        <taxon>Streptophyta</taxon>
        <taxon>Embryophyta</taxon>
        <taxon>Tracheophyta</taxon>
        <taxon>Spermatophyta</taxon>
        <taxon>Magnoliopsida</taxon>
        <taxon>eudicotyledons</taxon>
        <taxon>Gunneridae</taxon>
        <taxon>Pentapetalae</taxon>
        <taxon>rosids</taxon>
        <taxon>fabids</taxon>
        <taxon>Fabales</taxon>
        <taxon>Fabaceae</taxon>
        <taxon>Papilionoideae</taxon>
        <taxon>50 kb inversion clade</taxon>
        <taxon>genistoids sensu lato</taxon>
        <taxon>core genistoids</taxon>
        <taxon>Crotalarieae</taxon>
        <taxon>Crotalaria</taxon>
    </lineage>
</organism>
<proteinExistence type="predicted"/>
<protein>
    <submittedName>
        <fullName evidence="2">Uncharacterized protein</fullName>
    </submittedName>
</protein>